<evidence type="ECO:0000313" key="10">
    <source>
        <dbReference type="Proteomes" id="UP000294832"/>
    </source>
</evidence>
<dbReference type="AlphaFoldDB" id="A0A4R2FCA8"/>
<organism evidence="9 10">
    <name type="scientific">Shewanella fodinae</name>
    <dbReference type="NCBI Taxonomy" id="552357"/>
    <lineage>
        <taxon>Bacteria</taxon>
        <taxon>Pseudomonadati</taxon>
        <taxon>Pseudomonadota</taxon>
        <taxon>Gammaproteobacteria</taxon>
        <taxon>Alteromonadales</taxon>
        <taxon>Shewanellaceae</taxon>
        <taxon>Shewanella</taxon>
    </lineage>
</organism>
<evidence type="ECO:0000256" key="4">
    <source>
        <dbReference type="ARBA" id="ARBA00022475"/>
    </source>
</evidence>
<keyword evidence="4 8" id="KW-1003">Cell membrane</keyword>
<comment type="similarity">
    <text evidence="2 8">Belongs to the 4-toluene sulfonate uptake permease (TSUP) (TC 2.A.102) family.</text>
</comment>
<dbReference type="RefSeq" id="WP_133038510.1">
    <property type="nucleotide sequence ID" value="NZ_SLWF01000007.1"/>
</dbReference>
<keyword evidence="10" id="KW-1185">Reference proteome</keyword>
<feature type="transmembrane region" description="Helical" evidence="8">
    <location>
        <begin position="224"/>
        <end position="244"/>
    </location>
</feature>
<dbReference type="EMBL" id="SLWF01000007">
    <property type="protein sequence ID" value="TCN86355.1"/>
    <property type="molecule type" value="Genomic_DNA"/>
</dbReference>
<gene>
    <name evidence="9" type="ORF">EDC91_107105</name>
</gene>
<evidence type="ECO:0000256" key="8">
    <source>
        <dbReference type="RuleBase" id="RU363041"/>
    </source>
</evidence>
<accession>A0A4R2FCA8</accession>
<feature type="transmembrane region" description="Helical" evidence="8">
    <location>
        <begin position="128"/>
        <end position="153"/>
    </location>
</feature>
<name>A0A4R2FCA8_9GAMM</name>
<feature type="transmembrane region" description="Helical" evidence="8">
    <location>
        <begin position="46"/>
        <end position="64"/>
    </location>
</feature>
<reference evidence="9 10" key="1">
    <citation type="submission" date="2019-03" db="EMBL/GenBank/DDBJ databases">
        <title>Freshwater and sediment microbial communities from various areas in North America, analyzing microbe dynamics in response to fracking.</title>
        <authorList>
            <person name="Lamendella R."/>
        </authorList>
    </citation>
    <scope>NUCLEOTIDE SEQUENCE [LARGE SCALE GENOMIC DNA]</scope>
    <source>
        <strain evidence="9 10">74A</strain>
    </source>
</reference>
<evidence type="ECO:0000256" key="6">
    <source>
        <dbReference type="ARBA" id="ARBA00022989"/>
    </source>
</evidence>
<keyword evidence="6 8" id="KW-1133">Transmembrane helix</keyword>
<feature type="transmembrane region" description="Helical" evidence="8">
    <location>
        <begin position="85"/>
        <end position="116"/>
    </location>
</feature>
<dbReference type="PANTHER" id="PTHR30269:SF37">
    <property type="entry name" value="MEMBRANE TRANSPORTER PROTEIN"/>
    <property type="match status" value="1"/>
</dbReference>
<dbReference type="PANTHER" id="PTHR30269">
    <property type="entry name" value="TRANSMEMBRANE PROTEIN YFCA"/>
    <property type="match status" value="1"/>
</dbReference>
<keyword evidence="5 8" id="KW-0812">Transmembrane</keyword>
<evidence type="ECO:0000256" key="1">
    <source>
        <dbReference type="ARBA" id="ARBA00004651"/>
    </source>
</evidence>
<evidence type="ECO:0000256" key="3">
    <source>
        <dbReference type="ARBA" id="ARBA00022448"/>
    </source>
</evidence>
<comment type="subcellular location">
    <subcellularLocation>
        <location evidence="1 8">Cell membrane</location>
        <topology evidence="1 8">Multi-pass membrane protein</topology>
    </subcellularLocation>
</comment>
<evidence type="ECO:0000256" key="2">
    <source>
        <dbReference type="ARBA" id="ARBA00009142"/>
    </source>
</evidence>
<proteinExistence type="inferred from homology"/>
<evidence type="ECO:0000256" key="7">
    <source>
        <dbReference type="ARBA" id="ARBA00023136"/>
    </source>
</evidence>
<comment type="caution">
    <text evidence="9">The sequence shown here is derived from an EMBL/GenBank/DDBJ whole genome shotgun (WGS) entry which is preliminary data.</text>
</comment>
<dbReference type="Pfam" id="PF01925">
    <property type="entry name" value="TauE"/>
    <property type="match status" value="1"/>
</dbReference>
<evidence type="ECO:0000313" key="9">
    <source>
        <dbReference type="EMBL" id="TCN86355.1"/>
    </source>
</evidence>
<dbReference type="GO" id="GO:0005886">
    <property type="term" value="C:plasma membrane"/>
    <property type="evidence" value="ECO:0007669"/>
    <property type="project" value="UniProtKB-SubCell"/>
</dbReference>
<dbReference type="Proteomes" id="UP000294832">
    <property type="component" value="Unassembled WGS sequence"/>
</dbReference>
<keyword evidence="7 8" id="KW-0472">Membrane</keyword>
<feature type="transmembrane region" description="Helical" evidence="8">
    <location>
        <begin position="191"/>
        <end position="212"/>
    </location>
</feature>
<protein>
    <recommendedName>
        <fullName evidence="8">Probable membrane transporter protein</fullName>
    </recommendedName>
</protein>
<keyword evidence="3" id="KW-0813">Transport</keyword>
<evidence type="ECO:0000256" key="5">
    <source>
        <dbReference type="ARBA" id="ARBA00022692"/>
    </source>
</evidence>
<feature type="transmembrane region" description="Helical" evidence="8">
    <location>
        <begin position="12"/>
        <end position="34"/>
    </location>
</feature>
<dbReference type="OrthoDB" id="5472127at2"/>
<dbReference type="InterPro" id="IPR052017">
    <property type="entry name" value="TSUP"/>
</dbReference>
<sequence>MWSLIDPVTLLLASLIIVIGAVTQSLLGFGLAVVSTPLLYIVDPELVPVPVIILSFSIALLTLLRERGNLELGGLQYALAGRIPGSLLGVTLLLAPRAVLGLIIAVIVGAAVVMSLKKFSVAVTRRNLFIAGAFSGIFGTVAGIGGPPMALLLTGREAGKFRAALSAFFMVSTCISLLILALSGMVNWRDLLLSVLLLPAVLLGFLASGILLPRVDKRRTRLLTLTLCGASALLLALKSLWALLS</sequence>
<feature type="transmembrane region" description="Helical" evidence="8">
    <location>
        <begin position="165"/>
        <end position="185"/>
    </location>
</feature>
<dbReference type="InterPro" id="IPR002781">
    <property type="entry name" value="TM_pro_TauE-like"/>
</dbReference>